<gene>
    <name evidence="2" type="ORF">M878_46215</name>
</gene>
<proteinExistence type="predicted"/>
<feature type="region of interest" description="Disordered" evidence="1">
    <location>
        <begin position="62"/>
        <end position="82"/>
    </location>
</feature>
<feature type="compositionally biased region" description="Low complexity" evidence="1">
    <location>
        <begin position="267"/>
        <end position="284"/>
    </location>
</feature>
<feature type="compositionally biased region" description="Low complexity" evidence="1">
    <location>
        <begin position="367"/>
        <end position="388"/>
    </location>
</feature>
<comment type="caution">
    <text evidence="2">The sequence shown here is derived from an EMBL/GenBank/DDBJ whole genome shotgun (WGS) entry which is preliminary data.</text>
</comment>
<dbReference type="EMBL" id="AWQX01000401">
    <property type="protein sequence ID" value="EST17923.1"/>
    <property type="molecule type" value="Genomic_DNA"/>
</dbReference>
<name>V6JDX1_STRRC</name>
<feature type="region of interest" description="Disordered" evidence="1">
    <location>
        <begin position="253"/>
        <end position="446"/>
    </location>
</feature>
<dbReference type="PATRIC" id="fig|1352936.5.peg.9610"/>
<dbReference type="Proteomes" id="UP000017984">
    <property type="component" value="Plasmid pSros1"/>
</dbReference>
<accession>V6JDX1</accession>
<feature type="compositionally biased region" description="Pro residues" evidence="1">
    <location>
        <begin position="389"/>
        <end position="427"/>
    </location>
</feature>
<evidence type="ECO:0000256" key="1">
    <source>
        <dbReference type="SAM" id="MobiDB-lite"/>
    </source>
</evidence>
<dbReference type="HOGENOM" id="CLU_613820_0_0_11"/>
<sequence length="446" mass="47886">MREIGGYTKRDGTPYAAYFRLKNNIEHRAGCPLNPVEVITSIAQGSEGLATADKGVLRLTLPQDLSQPGTERPGPDGAPLDGEAIDRRITTVPPPLPALINSAVKIVRFLIAHDFDSKMVNRFRVLPYGRKRPVLWEEFCYGPTYTSYAGLYTLIRTGRQPGYPVALYGTVQHVRRDRNDRPYAVIATADPTGVLRFEVVLRSWYPSLIAPLSEGTHVLAVGDWDVWADGRVPQLRLFADDHWQIAYWTSDEATGDVSEPSCPPALTPRQRAAARPAQTSTARTGRVTKAVGRRSAASSARRTPATPASPSASSTATSRTRAPQPAVRKDPRPTTAAPDTSAARPLTPPGRGSAGLPIPLPSPPTPTGSLTEGVASPGSPSTPTSAEPQSPPGPPLPARPAVPDNQPAPPQLLPPVPPLPPLPPPDPGEGGRRWALGRWLKRVRRP</sequence>
<protein>
    <submittedName>
        <fullName evidence="2">Uncharacterized protein</fullName>
    </submittedName>
</protein>
<dbReference type="AlphaFoldDB" id="V6JDX1"/>
<evidence type="ECO:0000313" key="2">
    <source>
        <dbReference type="EMBL" id="EST17923.1"/>
    </source>
</evidence>
<keyword evidence="3" id="KW-1185">Reference proteome</keyword>
<evidence type="ECO:0000313" key="3">
    <source>
        <dbReference type="Proteomes" id="UP000017984"/>
    </source>
</evidence>
<reference evidence="2 3" key="1">
    <citation type="journal article" date="2014" name="Genome Announc.">
        <title>Draft Genome Sequence of Streptomyces roseochromogenes subsp. oscitans DS 12.976, Producer of the Aminocoumarin Antibiotic Clorobiocin.</title>
        <authorList>
            <person name="Ruckert C."/>
            <person name="Kalinowski J."/>
            <person name="Heide L."/>
            <person name="Apel A.K."/>
        </authorList>
    </citation>
    <scope>NUCLEOTIDE SEQUENCE [LARGE SCALE GENOMIC DNA]</scope>
    <source>
        <strain evidence="2 3">DS 12.976</strain>
        <plasmid evidence="2">pSros1</plasmid>
    </source>
</reference>
<organism evidence="2 3">
    <name type="scientific">Streptomyces roseochromogenus subsp. oscitans DS 12.976</name>
    <dbReference type="NCBI Taxonomy" id="1352936"/>
    <lineage>
        <taxon>Bacteria</taxon>
        <taxon>Bacillati</taxon>
        <taxon>Actinomycetota</taxon>
        <taxon>Actinomycetes</taxon>
        <taxon>Kitasatosporales</taxon>
        <taxon>Streptomycetaceae</taxon>
        <taxon>Streptomyces</taxon>
    </lineage>
</organism>
<feature type="compositionally biased region" description="Low complexity" evidence="1">
    <location>
        <begin position="293"/>
        <end position="323"/>
    </location>
</feature>
<geneLocation type="plasmid" evidence="2 3">
    <name>pSros1</name>
</geneLocation>
<keyword evidence="2" id="KW-0614">Plasmid</keyword>